<reference evidence="1 2" key="2">
    <citation type="journal article" date="2012" name="Stand. Genomic Sci.">
        <title>Complete genome sequence of the facultatively anaerobic, appendaged bacterium Muricauda ruestringensis type strain (B1(T)).</title>
        <authorList>
            <person name="Huntemann M."/>
            <person name="Teshima H."/>
            <person name="Lapidus A."/>
            <person name="Nolan M."/>
            <person name="Lucas S."/>
            <person name="Hammon N."/>
            <person name="Deshpande S."/>
            <person name="Cheng J.F."/>
            <person name="Tapia R."/>
            <person name="Goodwin L.A."/>
            <person name="Pitluck S."/>
            <person name="Liolios K."/>
            <person name="Pagani I."/>
            <person name="Ivanova N."/>
            <person name="Mavromatis K."/>
            <person name="Mikhailova N."/>
            <person name="Pati A."/>
            <person name="Chen A."/>
            <person name="Palaniappan K."/>
            <person name="Land M."/>
            <person name="Hauser L."/>
            <person name="Pan C."/>
            <person name="Brambilla E.M."/>
            <person name="Rohde M."/>
            <person name="Spring S."/>
            <person name="Goker M."/>
            <person name="Detter J.C."/>
            <person name="Bristow J."/>
            <person name="Eisen J.A."/>
            <person name="Markowitz V."/>
            <person name="Hugenholtz P."/>
            <person name="Kyrpides N.C."/>
            <person name="Klenk H.P."/>
            <person name="Woyke T."/>
        </authorList>
    </citation>
    <scope>NUCLEOTIDE SEQUENCE [LARGE SCALE GENOMIC DNA]</scope>
    <source>
        <strain evidence="2">DSM 13258 / LMG 19739 / B1</strain>
    </source>
</reference>
<proteinExistence type="predicted"/>
<gene>
    <name evidence="1" type="ordered locus">Murru_3339</name>
</gene>
<evidence type="ECO:0000313" key="1">
    <source>
        <dbReference type="EMBL" id="AEM72354.1"/>
    </source>
</evidence>
<dbReference type="AlphaFoldDB" id="G2PN06"/>
<dbReference type="RefSeq" id="WP_014034628.1">
    <property type="nucleotide sequence ID" value="NC_015945.1"/>
</dbReference>
<reference evidence="2" key="1">
    <citation type="submission" date="2011-08" db="EMBL/GenBank/DDBJ databases">
        <title>The complete genome of Muricauda ruestringensis DSM 13258.</title>
        <authorList>
            <person name="Lucas S."/>
            <person name="Han J."/>
            <person name="Lapidus A."/>
            <person name="Bruce D."/>
            <person name="Goodwin L."/>
            <person name="Pitluck S."/>
            <person name="Peters L."/>
            <person name="Kyrpides N."/>
            <person name="Mavromatis K."/>
            <person name="Ivanova N."/>
            <person name="Ovchinnikova G."/>
            <person name="Teshima H."/>
            <person name="Detter J.C."/>
            <person name="Tapia R."/>
            <person name="Han C."/>
            <person name="Land M."/>
            <person name="Hauser L."/>
            <person name="Markowitz V."/>
            <person name="Cheng J.-F."/>
            <person name="Hugenholtz P."/>
            <person name="Woyke T."/>
            <person name="Wu D."/>
            <person name="Spring S."/>
            <person name="Schroeder M."/>
            <person name="Brambilla E."/>
            <person name="Klenk H.-P."/>
            <person name="Eisen J.A."/>
        </authorList>
    </citation>
    <scope>NUCLEOTIDE SEQUENCE [LARGE SCALE GENOMIC DNA]</scope>
    <source>
        <strain evidence="2">DSM 13258 / LMG 19739 / B1</strain>
    </source>
</reference>
<dbReference type="Gene3D" id="1.10.720.160">
    <property type="match status" value="1"/>
</dbReference>
<dbReference type="eggNOG" id="COG2971">
    <property type="taxonomic scope" value="Bacteria"/>
</dbReference>
<dbReference type="OrthoDB" id="871343at2"/>
<dbReference type="HOGENOM" id="CLU_084727_0_0_10"/>
<evidence type="ECO:0000313" key="2">
    <source>
        <dbReference type="Proteomes" id="UP000008908"/>
    </source>
</evidence>
<sequence length="272" mass="31260">MVLIADSGSTKCDWHVYNTSGVRLLKRSTKGINPMIHSDDDIEKILRGVKEDIEDEISLVEFYCAGGKDDSSQQRLSRMFRKYFNYAQVQIADDLGMAVKCTNGKPGVVCVLGTGSNSCFFDGTKIHKRLPDLGYQVMDLGSGNYFGRELLRSYAYGYMPSDLMEEFGNRYDLKDKVVLQELYHGENPSSYLANFAKFMIENHNHPFFRSIIEDGLEKVFECVLGPHQYEMKRHPMYFIGSIAFHLQDFLREKAKVKGYETIHFMDKPINYL</sequence>
<name>G2PN06_ALLRU</name>
<evidence type="ECO:0008006" key="3">
    <source>
        <dbReference type="Google" id="ProtNLM"/>
    </source>
</evidence>
<dbReference type="STRING" id="886377.Murru_3339"/>
<protein>
    <recommendedName>
        <fullName evidence="3">N-acetylglucosamine kinase</fullName>
    </recommendedName>
</protein>
<dbReference type="Proteomes" id="UP000008908">
    <property type="component" value="Chromosome"/>
</dbReference>
<accession>G2PN06</accession>
<dbReference type="CDD" id="cd24079">
    <property type="entry name" value="ASKHA_NBD_PG1100-like"/>
    <property type="match status" value="1"/>
</dbReference>
<dbReference type="Gene3D" id="3.30.420.40">
    <property type="match status" value="2"/>
</dbReference>
<dbReference type="KEGG" id="mrs:Murru_3339"/>
<dbReference type="EMBL" id="CP002999">
    <property type="protein sequence ID" value="AEM72354.1"/>
    <property type="molecule type" value="Genomic_DNA"/>
</dbReference>
<keyword evidence="2" id="KW-1185">Reference proteome</keyword>
<dbReference type="InterPro" id="IPR043129">
    <property type="entry name" value="ATPase_NBD"/>
</dbReference>
<organism evidence="1 2">
    <name type="scientific">Allomuricauda ruestringensis (strain DSM 13258 / CIP 107369 / LMG 19739 / B1)</name>
    <name type="common">Muricauda ruestringensis</name>
    <dbReference type="NCBI Taxonomy" id="886377"/>
    <lineage>
        <taxon>Bacteria</taxon>
        <taxon>Pseudomonadati</taxon>
        <taxon>Bacteroidota</taxon>
        <taxon>Flavobacteriia</taxon>
        <taxon>Flavobacteriales</taxon>
        <taxon>Flavobacteriaceae</taxon>
        <taxon>Flagellimonas</taxon>
    </lineage>
</organism>
<dbReference type="SUPFAM" id="SSF53067">
    <property type="entry name" value="Actin-like ATPase domain"/>
    <property type="match status" value="2"/>
</dbReference>